<gene>
    <name evidence="2" type="ORF">VO63_20725</name>
</gene>
<dbReference type="Pfam" id="PF04149">
    <property type="entry name" value="DUF397"/>
    <property type="match status" value="1"/>
</dbReference>
<dbReference type="AlphaFoldDB" id="A0A2P2GKG9"/>
<reference evidence="2 3" key="1">
    <citation type="submission" date="2015-05" db="EMBL/GenBank/DDBJ databases">
        <title>Draft Genome assembly of Streptomyces showdoensis.</title>
        <authorList>
            <person name="Thapa K.K."/>
            <person name="Metsa-Ketela M."/>
        </authorList>
    </citation>
    <scope>NUCLEOTIDE SEQUENCE [LARGE SCALE GENOMIC DNA]</scope>
    <source>
        <strain evidence="2 3">ATCC 15227</strain>
    </source>
</reference>
<sequence>MIRNTSAGDASELAWFKSSYSSSSEGDSCIEVAWRKSSYSGGTDGESCVEVAATPATVHVRDSKNLGGPQLALTPTAWAGFVSYAVGS</sequence>
<dbReference type="OrthoDB" id="4562195at2"/>
<proteinExistence type="predicted"/>
<dbReference type="Proteomes" id="UP000265325">
    <property type="component" value="Unassembled WGS sequence"/>
</dbReference>
<dbReference type="RefSeq" id="WP_046909375.1">
    <property type="nucleotide sequence ID" value="NZ_BAAAXG010000026.1"/>
</dbReference>
<evidence type="ECO:0000313" key="2">
    <source>
        <dbReference type="EMBL" id="KKZ72006.1"/>
    </source>
</evidence>
<accession>A0A2P2GKG9</accession>
<dbReference type="EMBL" id="LAQS01000031">
    <property type="protein sequence ID" value="KKZ72006.1"/>
    <property type="molecule type" value="Genomic_DNA"/>
</dbReference>
<evidence type="ECO:0000259" key="1">
    <source>
        <dbReference type="Pfam" id="PF04149"/>
    </source>
</evidence>
<name>A0A2P2GKG9_STREW</name>
<comment type="caution">
    <text evidence="2">The sequence shown here is derived from an EMBL/GenBank/DDBJ whole genome shotgun (WGS) entry which is preliminary data.</text>
</comment>
<feature type="domain" description="DUF397" evidence="1">
    <location>
        <begin position="33"/>
        <end position="84"/>
    </location>
</feature>
<evidence type="ECO:0000313" key="3">
    <source>
        <dbReference type="Proteomes" id="UP000265325"/>
    </source>
</evidence>
<dbReference type="InterPro" id="IPR007278">
    <property type="entry name" value="DUF397"/>
</dbReference>
<keyword evidence="3" id="KW-1185">Reference proteome</keyword>
<protein>
    <submittedName>
        <fullName evidence="2">Toxin</fullName>
    </submittedName>
</protein>
<organism evidence="2 3">
    <name type="scientific">Streptomyces showdoensis</name>
    <dbReference type="NCBI Taxonomy" id="68268"/>
    <lineage>
        <taxon>Bacteria</taxon>
        <taxon>Bacillati</taxon>
        <taxon>Actinomycetota</taxon>
        <taxon>Actinomycetes</taxon>
        <taxon>Kitasatosporales</taxon>
        <taxon>Streptomycetaceae</taxon>
        <taxon>Streptomyces</taxon>
    </lineage>
</organism>